<keyword evidence="4" id="KW-0482">Metalloprotease</keyword>
<keyword evidence="4" id="KW-0645">Protease</keyword>
<evidence type="ECO:0000313" key="4">
    <source>
        <dbReference type="EMBL" id="MBB4857599.1"/>
    </source>
</evidence>
<organism evidence="4 5">
    <name type="scientific">Novosphingobium chloroacetimidivorans</name>
    <dbReference type="NCBI Taxonomy" id="1428314"/>
    <lineage>
        <taxon>Bacteria</taxon>
        <taxon>Pseudomonadati</taxon>
        <taxon>Pseudomonadota</taxon>
        <taxon>Alphaproteobacteria</taxon>
        <taxon>Sphingomonadales</taxon>
        <taxon>Sphingomonadaceae</taxon>
        <taxon>Novosphingobium</taxon>
    </lineage>
</organism>
<evidence type="ECO:0000259" key="2">
    <source>
        <dbReference type="Pfam" id="PF05299"/>
    </source>
</evidence>
<reference evidence="4 5" key="1">
    <citation type="submission" date="2020-08" db="EMBL/GenBank/DDBJ databases">
        <title>Functional genomics of gut bacteria from endangered species of beetles.</title>
        <authorList>
            <person name="Carlos-Shanley C."/>
        </authorList>
    </citation>
    <scope>NUCLEOTIDE SEQUENCE [LARGE SCALE GENOMIC DNA]</scope>
    <source>
        <strain evidence="4 5">S00245</strain>
    </source>
</reference>
<dbReference type="Gene3D" id="2.60.40.3650">
    <property type="match status" value="1"/>
</dbReference>
<dbReference type="SUPFAM" id="SSF50156">
    <property type="entry name" value="PDZ domain-like"/>
    <property type="match status" value="1"/>
</dbReference>
<dbReference type="GO" id="GO:0006508">
    <property type="term" value="P:proteolysis"/>
    <property type="evidence" value="ECO:0007669"/>
    <property type="project" value="UniProtKB-KW"/>
</dbReference>
<dbReference type="InterPro" id="IPR036034">
    <property type="entry name" value="PDZ_sf"/>
</dbReference>
<keyword evidence="4" id="KW-0378">Hydrolase</keyword>
<evidence type="ECO:0000259" key="3">
    <source>
        <dbReference type="Pfam" id="PF17899"/>
    </source>
</evidence>
<evidence type="ECO:0000313" key="5">
    <source>
        <dbReference type="Proteomes" id="UP000555448"/>
    </source>
</evidence>
<sequence>MKIIHAVAPLAFATLSITTPAAAQQATGNTAPEAVALPPALPPARDVAYPGTITLTIDATDTRRGVYAVTQTIPVAAGTRELTLLEPLWIPGGHSPRNSLALFAQIRFEADGKPLRWQRDDVQVNAFHLALPDGTKTVTARFVHTSPLQASEGRITMTQEMLNLQWEKMSLYPAGYYARRIQVVPQVKVPAGWSVFTALDGMSRQGDVVRWSKVDYATLVDSPIFAGLHAKSWDLGQNVKLDAVADDPRDLAIKPEHLETYRKLVTEATALFGARHFDHYDLMLALTDRMGGIGLEHHRSSENQMEPNTWVDWKEMDWDRNVMPHELVHSWNGKYRRPAELWTPEYQYPMRNSLLWVYEGQTQFWGLVLAARSGVQSKEVVLGALAAQAGRYSEGLPGRAWRSVEDTTYDPIINGRKALPHDSLTRGEDYYNEGALVWLEADQVIRQGTRGAKGLDDFARAFFGMRDGDWGELTYTFDDVVATLNGVYAYDWASFLRDRLYTPNAPAPLAGIEKAGYKLVWKDKPNPYTEGASKDRKTLDLTYSLGLAVNNEGEVTSAVWDGPAFDAGVVKGAKIVAVNATAYTPEVIKDAVVAAKTSNKPIELLVKRGEQYQTVPVTWNGGLRYPWLERAGSKDTGLDRLLAPKG</sequence>
<dbReference type="Gene3D" id="1.10.390.10">
    <property type="entry name" value="Neutral Protease Domain 2"/>
    <property type="match status" value="1"/>
</dbReference>
<dbReference type="InterPro" id="IPR027268">
    <property type="entry name" value="Peptidase_M4/M1_CTD_sf"/>
</dbReference>
<dbReference type="Proteomes" id="UP000555448">
    <property type="component" value="Unassembled WGS sequence"/>
</dbReference>
<dbReference type="RefSeq" id="WP_184242882.1">
    <property type="nucleotide sequence ID" value="NZ_JACHLR010000003.1"/>
</dbReference>
<keyword evidence="1" id="KW-0732">Signal</keyword>
<name>A0A7W7NVR9_9SPHN</name>
<dbReference type="InterPro" id="IPR007963">
    <property type="entry name" value="Peptidase_M61_catalytic"/>
</dbReference>
<feature type="domain" description="Peptidase M61 N-terminal" evidence="3">
    <location>
        <begin position="55"/>
        <end position="227"/>
    </location>
</feature>
<dbReference type="Gene3D" id="2.30.42.10">
    <property type="match status" value="1"/>
</dbReference>
<comment type="caution">
    <text evidence="4">The sequence shown here is derived from an EMBL/GenBank/DDBJ whole genome shotgun (WGS) entry which is preliminary data.</text>
</comment>
<feature type="signal peptide" evidence="1">
    <location>
        <begin position="1"/>
        <end position="23"/>
    </location>
</feature>
<evidence type="ECO:0000256" key="1">
    <source>
        <dbReference type="SAM" id="SignalP"/>
    </source>
</evidence>
<dbReference type="GO" id="GO:0008237">
    <property type="term" value="F:metallopeptidase activity"/>
    <property type="evidence" value="ECO:0007669"/>
    <property type="project" value="UniProtKB-KW"/>
</dbReference>
<proteinExistence type="predicted"/>
<dbReference type="Pfam" id="PF17899">
    <property type="entry name" value="Peptidase_M61_N"/>
    <property type="match status" value="1"/>
</dbReference>
<gene>
    <name evidence="4" type="ORF">HNO88_000910</name>
</gene>
<dbReference type="InterPro" id="IPR024191">
    <property type="entry name" value="Peptidase_M61"/>
</dbReference>
<dbReference type="AlphaFoldDB" id="A0A7W7NVR9"/>
<dbReference type="PIRSF" id="PIRSF016493">
    <property type="entry name" value="Glycyl_aminpptds"/>
    <property type="match status" value="1"/>
</dbReference>
<accession>A0A7W7NVR9</accession>
<dbReference type="EMBL" id="JACHLR010000003">
    <property type="protein sequence ID" value="MBB4857599.1"/>
    <property type="molecule type" value="Genomic_DNA"/>
</dbReference>
<dbReference type="InterPro" id="IPR040756">
    <property type="entry name" value="Peptidase_M61_N"/>
</dbReference>
<keyword evidence="5" id="KW-1185">Reference proteome</keyword>
<feature type="domain" description="Peptidase M61 catalytic" evidence="2">
    <location>
        <begin position="320"/>
        <end position="437"/>
    </location>
</feature>
<protein>
    <submittedName>
        <fullName evidence="4">Putative metalloprotease with PDZ domain</fullName>
    </submittedName>
</protein>
<feature type="chain" id="PRO_5030609199" evidence="1">
    <location>
        <begin position="24"/>
        <end position="646"/>
    </location>
</feature>
<dbReference type="Pfam" id="PF05299">
    <property type="entry name" value="Peptidase_M61"/>
    <property type="match status" value="1"/>
</dbReference>